<feature type="transmembrane region" description="Helical" evidence="1">
    <location>
        <begin position="6"/>
        <end position="28"/>
    </location>
</feature>
<dbReference type="EMBL" id="MN803438">
    <property type="protein sequence ID" value="QHR78562.1"/>
    <property type="molecule type" value="Genomic_DNA"/>
</dbReference>
<evidence type="ECO:0000256" key="1">
    <source>
        <dbReference type="SAM" id="Phobius"/>
    </source>
</evidence>
<organism evidence="2 3">
    <name type="scientific">Lymphocystis disease virus 4</name>
    <dbReference type="NCBI Taxonomy" id="2704413"/>
    <lineage>
        <taxon>Viruses</taxon>
        <taxon>Varidnaviria</taxon>
        <taxon>Bamfordvirae</taxon>
        <taxon>Nucleocytoviricota</taxon>
        <taxon>Megaviricetes</taxon>
        <taxon>Pimascovirales</taxon>
        <taxon>Pimascovirales incertae sedis</taxon>
        <taxon>Iridoviridae</taxon>
        <taxon>Alphairidovirinae</taxon>
        <taxon>Lymphocystivirus</taxon>
        <taxon>Lymphocystivirus micropogonias1</taxon>
    </lineage>
</organism>
<dbReference type="GeneID" id="65103230"/>
<dbReference type="Proteomes" id="UP000678193">
    <property type="component" value="Segment"/>
</dbReference>
<dbReference type="KEGG" id="vg:65103230"/>
<protein>
    <submittedName>
        <fullName evidence="2">Uncharacterized protein</fullName>
    </submittedName>
</protein>
<sequence>MYYKMIKNIVVFLIWQVIGIIASQTLILRSNKKTYILFIIVQTIISLLIFEYGSRYAQLGYFSSNTLLLTELLRNYLKSMI</sequence>
<accession>A0A6B9XN40</accession>
<evidence type="ECO:0000313" key="2">
    <source>
        <dbReference type="EMBL" id="QHR78562.1"/>
    </source>
</evidence>
<dbReference type="RefSeq" id="YP_010087897.1">
    <property type="nucleotide sequence ID" value="NC_055603.1"/>
</dbReference>
<proteinExistence type="predicted"/>
<keyword evidence="1" id="KW-1133">Transmembrane helix</keyword>
<keyword evidence="3" id="KW-1185">Reference proteome</keyword>
<name>A0A6B9XN40_9VIRU</name>
<evidence type="ECO:0000313" key="3">
    <source>
        <dbReference type="Proteomes" id="UP000678193"/>
    </source>
</evidence>
<reference evidence="2" key="1">
    <citation type="journal article" date="2020" name="Arch. Virol.">
        <title>Complete genome sequence and analysis of a novel lymphocystivirus detected in whitemouth croaker (Micropogonias furnieri): lymphocystis disease virus 4.</title>
        <authorList>
            <person name="Doszpoly A."/>
            <person name="Kajan G.L."/>
            <person name="Puentes R."/>
            <person name="Perretta A."/>
        </authorList>
    </citation>
    <scope>NUCLEOTIDE SEQUENCE</scope>
    <source>
        <strain evidence="2">LCDV-WC</strain>
    </source>
</reference>
<keyword evidence="1" id="KW-0812">Transmembrane</keyword>
<feature type="transmembrane region" description="Helical" evidence="1">
    <location>
        <begin position="35"/>
        <end position="53"/>
    </location>
</feature>
<keyword evidence="1" id="KW-0472">Membrane</keyword>